<name>A0A418X4L7_9BURK</name>
<gene>
    <name evidence="2" type="ORF">D3870_16490</name>
</gene>
<proteinExistence type="predicted"/>
<keyword evidence="3" id="KW-1185">Reference proteome</keyword>
<dbReference type="Proteomes" id="UP000285190">
    <property type="component" value="Unassembled WGS sequence"/>
</dbReference>
<sequence>MPDLPRDDLRPVPPAPPDDDACCHSGCNPCVFDMYAEELELYREELRVWEERRKQDGKGDRRSR</sequence>
<reference evidence="2 3" key="1">
    <citation type="submission" date="2018-09" db="EMBL/GenBank/DDBJ databases">
        <authorList>
            <person name="Zhu H."/>
        </authorList>
    </citation>
    <scope>NUCLEOTIDE SEQUENCE [LARGE SCALE GENOMIC DNA]</scope>
    <source>
        <strain evidence="2 3">K2R10-39</strain>
    </source>
</reference>
<dbReference type="EMBL" id="QYUN01000002">
    <property type="protein sequence ID" value="RJG07380.1"/>
    <property type="molecule type" value="Genomic_DNA"/>
</dbReference>
<comment type="caution">
    <text evidence="2">The sequence shown here is derived from an EMBL/GenBank/DDBJ whole genome shotgun (WGS) entry which is preliminary data.</text>
</comment>
<evidence type="ECO:0000259" key="1">
    <source>
        <dbReference type="Pfam" id="PF09791"/>
    </source>
</evidence>
<organism evidence="2 3">
    <name type="scientific">Noviherbaspirillum cavernae</name>
    <dbReference type="NCBI Taxonomy" id="2320862"/>
    <lineage>
        <taxon>Bacteria</taxon>
        <taxon>Pseudomonadati</taxon>
        <taxon>Pseudomonadota</taxon>
        <taxon>Betaproteobacteria</taxon>
        <taxon>Burkholderiales</taxon>
        <taxon>Oxalobacteraceae</taxon>
        <taxon>Noviherbaspirillum</taxon>
    </lineage>
</organism>
<dbReference type="RefSeq" id="WP_119740779.1">
    <property type="nucleotide sequence ID" value="NZ_QYUN01000002.1"/>
</dbReference>
<evidence type="ECO:0000313" key="3">
    <source>
        <dbReference type="Proteomes" id="UP000285190"/>
    </source>
</evidence>
<accession>A0A418X4L7</accession>
<dbReference type="AlphaFoldDB" id="A0A418X4L7"/>
<dbReference type="Pfam" id="PF09791">
    <property type="entry name" value="Oxidored-like"/>
    <property type="match status" value="1"/>
</dbReference>
<feature type="domain" description="Oxidoreductase-like" evidence="1">
    <location>
        <begin position="11"/>
        <end position="49"/>
    </location>
</feature>
<protein>
    <submittedName>
        <fullName evidence="2">Oxidoreductase</fullName>
    </submittedName>
</protein>
<dbReference type="InterPro" id="IPR019180">
    <property type="entry name" value="Oxidoreductase-like_N"/>
</dbReference>
<evidence type="ECO:0000313" key="2">
    <source>
        <dbReference type="EMBL" id="RJG07380.1"/>
    </source>
</evidence>